<feature type="compositionally biased region" description="Polar residues" evidence="1">
    <location>
        <begin position="127"/>
        <end position="166"/>
    </location>
</feature>
<dbReference type="RefSeq" id="XP_013275830.1">
    <property type="nucleotide sequence ID" value="XM_013420376.1"/>
</dbReference>
<dbReference type="PANTHER" id="PTHR38788:SF3">
    <property type="entry name" value="CLR5 DOMAIN-CONTAINING PROTEIN"/>
    <property type="match status" value="1"/>
</dbReference>
<proteinExistence type="predicted"/>
<organism evidence="3 4">
    <name type="scientific">Rhinocladiella mackenziei CBS 650.93</name>
    <dbReference type="NCBI Taxonomy" id="1442369"/>
    <lineage>
        <taxon>Eukaryota</taxon>
        <taxon>Fungi</taxon>
        <taxon>Dikarya</taxon>
        <taxon>Ascomycota</taxon>
        <taxon>Pezizomycotina</taxon>
        <taxon>Eurotiomycetes</taxon>
        <taxon>Chaetothyriomycetidae</taxon>
        <taxon>Chaetothyriales</taxon>
        <taxon>Herpotrichiellaceae</taxon>
        <taxon>Rhinocladiella</taxon>
    </lineage>
</organism>
<name>A0A0D2IRS5_9EURO</name>
<dbReference type="Pfam" id="PF14420">
    <property type="entry name" value="Clr5"/>
    <property type="match status" value="1"/>
</dbReference>
<evidence type="ECO:0000259" key="2">
    <source>
        <dbReference type="Pfam" id="PF14420"/>
    </source>
</evidence>
<evidence type="ECO:0000313" key="3">
    <source>
        <dbReference type="EMBL" id="KIX08694.1"/>
    </source>
</evidence>
<keyword evidence="4" id="KW-1185">Reference proteome</keyword>
<accession>A0A0D2IRS5</accession>
<feature type="domain" description="Clr5" evidence="2">
    <location>
        <begin position="23"/>
        <end position="74"/>
    </location>
</feature>
<dbReference type="VEuPathDB" id="FungiDB:Z518_03351"/>
<dbReference type="GeneID" id="25291422"/>
<evidence type="ECO:0000256" key="1">
    <source>
        <dbReference type="SAM" id="MobiDB-lite"/>
    </source>
</evidence>
<dbReference type="Proteomes" id="UP000053617">
    <property type="component" value="Unassembled WGS sequence"/>
</dbReference>
<evidence type="ECO:0000313" key="4">
    <source>
        <dbReference type="Proteomes" id="UP000053617"/>
    </source>
</evidence>
<dbReference type="STRING" id="1442369.A0A0D2IRS5"/>
<dbReference type="AlphaFoldDB" id="A0A0D2IRS5"/>
<dbReference type="HOGENOM" id="CLU_516810_0_0_1"/>
<sequence>MTTYNGSAGPFGGIGDSVDDQSARWEALRPVITRLYIDQAMTLADVQQTLERDYQFIAQTHAYKRKLRQWNLVKNLRRKDMKQILQALKIKNEKDLLQRSRNREISVDGHKVRFSDLKRYIRRHQSPRTGSASDDETPTQSSERNHEVPQQTEKLGGSDTMSTMTLPGSPPQHVLGLDDGHSSSLPTEWFSGTTSDQLVSSLPFPETSDVSATTDGKIDQWYQLPQTSSRKTTMILEDVEVTTLGKITNIPKHEKAKVRKEPTHPELFGDQILEDSALLGVGTASTTAGGSERAMDMEASECSSSGPRINLQDSKRLFACPFHKFDPPRYSEQNALETRYRRCSTVVLPSLSRLKQHIWRVHACPDYYCMRCFETFSNATELHSHLTAEVCSPRGSSPFSEKVSHDQMNAIKRRAINRGPEQTWFAIYEILFPRAKKPSSPYVDNGQRTVLGDFITYFEQRVQPMMYDIFKNKLKTMPLDASTEAGMKRIFRDTAEESVSNLSSDPSADTISTDWEHRSAAGSSEVSPYCALPRSSWVDQSSGCQPWSLVAPDISSNCVPHPTYDDMFLHHNTLRANGENLFFSLDDSQSTLSPALWAI</sequence>
<dbReference type="PANTHER" id="PTHR38788">
    <property type="entry name" value="CLR5 DOMAIN-CONTAINING PROTEIN"/>
    <property type="match status" value="1"/>
</dbReference>
<protein>
    <submittedName>
        <fullName evidence="3">Rhinocladiella mackenziei CBS 650.93 unplaced genomic scaffold supercont1.2, whole genome shotgun sequence</fullName>
    </submittedName>
</protein>
<dbReference type="EMBL" id="KN847476">
    <property type="protein sequence ID" value="KIX08694.1"/>
    <property type="molecule type" value="Genomic_DNA"/>
</dbReference>
<dbReference type="OrthoDB" id="3521097at2759"/>
<dbReference type="InterPro" id="IPR025676">
    <property type="entry name" value="Clr5_dom"/>
</dbReference>
<feature type="region of interest" description="Disordered" evidence="1">
    <location>
        <begin position="118"/>
        <end position="189"/>
    </location>
</feature>
<gene>
    <name evidence="3" type="ORF">Z518_03351</name>
</gene>
<reference evidence="3 4" key="1">
    <citation type="submission" date="2015-01" db="EMBL/GenBank/DDBJ databases">
        <title>The Genome Sequence of Rhinocladiella mackenzie CBS 650.93.</title>
        <authorList>
            <consortium name="The Broad Institute Genomics Platform"/>
            <person name="Cuomo C."/>
            <person name="de Hoog S."/>
            <person name="Gorbushina A."/>
            <person name="Stielow B."/>
            <person name="Teixiera M."/>
            <person name="Abouelleil A."/>
            <person name="Chapman S.B."/>
            <person name="Priest M."/>
            <person name="Young S.K."/>
            <person name="Wortman J."/>
            <person name="Nusbaum C."/>
            <person name="Birren B."/>
        </authorList>
    </citation>
    <scope>NUCLEOTIDE SEQUENCE [LARGE SCALE GENOMIC DNA]</scope>
    <source>
        <strain evidence="3 4">CBS 650.93</strain>
    </source>
</reference>